<dbReference type="OrthoDB" id="5243587at2"/>
<dbReference type="Gene3D" id="3.40.30.10">
    <property type="entry name" value="Glutaredoxin"/>
    <property type="match status" value="1"/>
</dbReference>
<comment type="caution">
    <text evidence="3">The sequence shown here is derived from an EMBL/GenBank/DDBJ whole genome shotgun (WGS) entry which is preliminary data.</text>
</comment>
<keyword evidence="2" id="KW-0472">Membrane</keyword>
<gene>
    <name evidence="3" type="ORF">PAI11_17600</name>
</gene>
<keyword evidence="2" id="KW-1133">Transmembrane helix</keyword>
<dbReference type="InterPro" id="IPR036249">
    <property type="entry name" value="Thioredoxin-like_sf"/>
</dbReference>
<name>H0E4M9_9ACTN</name>
<accession>H0E4M9</accession>
<feature type="compositionally biased region" description="Basic and acidic residues" evidence="1">
    <location>
        <begin position="31"/>
        <end position="48"/>
    </location>
</feature>
<dbReference type="SUPFAM" id="SSF52833">
    <property type="entry name" value="Thioredoxin-like"/>
    <property type="match status" value="1"/>
</dbReference>
<dbReference type="CDD" id="cd02966">
    <property type="entry name" value="TlpA_like_family"/>
    <property type="match status" value="1"/>
</dbReference>
<evidence type="ECO:0008006" key="5">
    <source>
        <dbReference type="Google" id="ProtNLM"/>
    </source>
</evidence>
<proteinExistence type="predicted"/>
<feature type="compositionally biased region" description="Low complexity" evidence="1">
    <location>
        <begin position="58"/>
        <end position="69"/>
    </location>
</feature>
<keyword evidence="2" id="KW-0812">Transmembrane</keyword>
<evidence type="ECO:0000313" key="4">
    <source>
        <dbReference type="Proteomes" id="UP000005143"/>
    </source>
</evidence>
<dbReference type="Proteomes" id="UP000005143">
    <property type="component" value="Unassembled WGS sequence"/>
</dbReference>
<keyword evidence="4" id="KW-1185">Reference proteome</keyword>
<evidence type="ECO:0000313" key="3">
    <source>
        <dbReference type="EMBL" id="EHN11371.1"/>
    </source>
</evidence>
<feature type="transmembrane region" description="Helical" evidence="2">
    <location>
        <begin position="98"/>
        <end position="117"/>
    </location>
</feature>
<evidence type="ECO:0000256" key="2">
    <source>
        <dbReference type="SAM" id="Phobius"/>
    </source>
</evidence>
<sequence>MSDRERPAHDGRPDGERPAAPPDGDPFGFAPDERDRHGDAPDLRRSDPEPSGDDSDEGGAAPAAAGDRQPPADDLRPVPGPRVQRGARMGTVGRAVGVRYTVLVAILMLVLVSISLLTRRGGDGGAGTIAVGSRLPPFAAPLATAPKLPGGREDVNLASRAGQGQAGKHPACSIRNRSVITSCALLKGGRPLVLVMFTNGMDPCVRVVDELDRLRRETPRIATLAVAFGGEHDGTAELVRRRRWTLPVAYDRDGALGARLGMPVCPFVIFVGADGKVSAREVGTLDADALRRGIRRLVTPPAGAPGVAQPGR</sequence>
<reference evidence="3 4" key="1">
    <citation type="journal article" date="2013" name="Biodegradation">
        <title>Quantitative proteomic analysis of ibuprofen-degrading Patulibacter sp. strain I11.</title>
        <authorList>
            <person name="Almeida B."/>
            <person name="Kjeldal H."/>
            <person name="Lolas I."/>
            <person name="Knudsen A.D."/>
            <person name="Carvalho G."/>
            <person name="Nielsen K.L."/>
            <person name="Barreto Crespo M.T."/>
            <person name="Stensballe A."/>
            <person name="Nielsen J.L."/>
        </authorList>
    </citation>
    <scope>NUCLEOTIDE SEQUENCE [LARGE SCALE GENOMIC DNA]</scope>
    <source>
        <strain evidence="3 4">I11</strain>
    </source>
</reference>
<protein>
    <recommendedName>
        <fullName evidence="5">Thioredoxin domain-containing protein</fullName>
    </recommendedName>
</protein>
<dbReference type="EMBL" id="AGUD01000110">
    <property type="protein sequence ID" value="EHN11371.1"/>
    <property type="molecule type" value="Genomic_DNA"/>
</dbReference>
<evidence type="ECO:0000256" key="1">
    <source>
        <dbReference type="SAM" id="MobiDB-lite"/>
    </source>
</evidence>
<dbReference type="AlphaFoldDB" id="H0E4M9"/>
<organism evidence="3 4">
    <name type="scientific">Patulibacter medicamentivorans</name>
    <dbReference type="NCBI Taxonomy" id="1097667"/>
    <lineage>
        <taxon>Bacteria</taxon>
        <taxon>Bacillati</taxon>
        <taxon>Actinomycetota</taxon>
        <taxon>Thermoleophilia</taxon>
        <taxon>Solirubrobacterales</taxon>
        <taxon>Patulibacteraceae</taxon>
        <taxon>Patulibacter</taxon>
    </lineage>
</organism>
<feature type="compositionally biased region" description="Basic and acidic residues" evidence="1">
    <location>
        <begin position="1"/>
        <end position="17"/>
    </location>
</feature>
<dbReference type="RefSeq" id="WP_007573451.1">
    <property type="nucleotide sequence ID" value="NZ_AGUD01000110.1"/>
</dbReference>
<feature type="region of interest" description="Disordered" evidence="1">
    <location>
        <begin position="1"/>
        <end position="86"/>
    </location>
</feature>